<dbReference type="GO" id="GO:0005737">
    <property type="term" value="C:cytoplasm"/>
    <property type="evidence" value="ECO:0007669"/>
    <property type="project" value="UniProtKB-SubCell"/>
</dbReference>
<dbReference type="InterPro" id="IPR020568">
    <property type="entry name" value="Ribosomal_Su5_D2-typ_SF"/>
</dbReference>
<reference evidence="14 15" key="1">
    <citation type="submission" date="2020-08" db="EMBL/GenBank/DDBJ databases">
        <title>Bridging the membrane lipid divide: bacteria of the FCB group superphylum have the potential to synthesize archaeal ether lipids.</title>
        <authorList>
            <person name="Villanueva L."/>
            <person name="Von Meijenfeldt F.A.B."/>
            <person name="Westbye A.B."/>
            <person name="Yadav S."/>
            <person name="Hopmans E.C."/>
            <person name="Dutilh B.E."/>
            <person name="Sinninghe Damste J.S."/>
        </authorList>
    </citation>
    <scope>NUCLEOTIDE SEQUENCE [LARGE SCALE GENOMIC DNA]</scope>
    <source>
        <strain evidence="14">NIOZ-UU100</strain>
    </source>
</reference>
<feature type="domain" description="Histidine kinase/HSP90-like ATPase" evidence="13">
    <location>
        <begin position="33"/>
        <end position="190"/>
    </location>
</feature>
<dbReference type="CDD" id="cd16927">
    <property type="entry name" value="HATPase_Hsp90-like"/>
    <property type="match status" value="1"/>
</dbReference>
<evidence type="ECO:0000256" key="8">
    <source>
        <dbReference type="ARBA" id="ARBA00058590"/>
    </source>
</evidence>
<evidence type="ECO:0000313" key="14">
    <source>
        <dbReference type="EMBL" id="MBC8518796.1"/>
    </source>
</evidence>
<evidence type="ECO:0000256" key="7">
    <source>
        <dbReference type="ARBA" id="ARBA00023186"/>
    </source>
</evidence>
<dbReference type="GO" id="GO:0051082">
    <property type="term" value="F:unfolded protein binding"/>
    <property type="evidence" value="ECO:0007669"/>
    <property type="project" value="UniProtKB-UniRule"/>
</dbReference>
<feature type="binding site" evidence="11">
    <location>
        <begin position="128"/>
        <end position="133"/>
    </location>
    <ligand>
        <name>ATP</name>
        <dbReference type="ChEBI" id="CHEBI:30616"/>
    </ligand>
</feature>
<dbReference type="GO" id="GO:0005524">
    <property type="term" value="F:ATP binding"/>
    <property type="evidence" value="ECO:0007669"/>
    <property type="project" value="UniProtKB-UniRule"/>
</dbReference>
<dbReference type="PIRSF" id="PIRSF002583">
    <property type="entry name" value="Hsp90"/>
    <property type="match status" value="1"/>
</dbReference>
<feature type="region of interest" description="Disordered" evidence="12">
    <location>
        <begin position="217"/>
        <end position="243"/>
    </location>
</feature>
<dbReference type="SUPFAM" id="SSF54211">
    <property type="entry name" value="Ribosomal protein S5 domain 2-like"/>
    <property type="match status" value="1"/>
</dbReference>
<feature type="binding site" evidence="11">
    <location>
        <position position="180"/>
    </location>
    <ligand>
        <name>ATP</name>
        <dbReference type="ChEBI" id="CHEBI:30616"/>
    </ligand>
</feature>
<dbReference type="SUPFAM" id="SSF55874">
    <property type="entry name" value="ATPase domain of HSP90 chaperone/DNA topoisomerase II/histidine kinase"/>
    <property type="match status" value="1"/>
</dbReference>
<keyword evidence="4 10" id="KW-0547">Nucleotide-binding</keyword>
<comment type="subcellular location">
    <subcellularLocation>
        <location evidence="1 10">Cytoplasm</location>
    </subcellularLocation>
</comment>
<feature type="binding site" evidence="11">
    <location>
        <position position="86"/>
    </location>
    <ligand>
        <name>ATP</name>
        <dbReference type="ChEBI" id="CHEBI:30616"/>
    </ligand>
</feature>
<evidence type="ECO:0000256" key="4">
    <source>
        <dbReference type="ARBA" id="ARBA00022741"/>
    </source>
</evidence>
<dbReference type="Proteomes" id="UP000654401">
    <property type="component" value="Unassembled WGS sequence"/>
</dbReference>
<dbReference type="HAMAP" id="MF_00505">
    <property type="entry name" value="HSP90"/>
    <property type="match status" value="1"/>
</dbReference>
<dbReference type="NCBIfam" id="NF003555">
    <property type="entry name" value="PRK05218.1"/>
    <property type="match status" value="1"/>
</dbReference>
<feature type="binding site" evidence="11">
    <location>
        <begin position="106"/>
        <end position="107"/>
    </location>
    <ligand>
        <name>ATP</name>
        <dbReference type="ChEBI" id="CHEBI:30616"/>
    </ligand>
</feature>
<dbReference type="FunFam" id="3.30.230.80:FF:000002">
    <property type="entry name" value="Molecular chaperone HtpG"/>
    <property type="match status" value="1"/>
</dbReference>
<dbReference type="PANTHER" id="PTHR11528">
    <property type="entry name" value="HEAT SHOCK PROTEIN 90 FAMILY MEMBER"/>
    <property type="match status" value="1"/>
</dbReference>
<comment type="similarity">
    <text evidence="2 10">Belongs to the heat shock protein 90 family.</text>
</comment>
<feature type="binding site" evidence="11">
    <location>
        <position position="44"/>
    </location>
    <ligand>
        <name>ATP</name>
        <dbReference type="ChEBI" id="CHEBI:30616"/>
    </ligand>
</feature>
<evidence type="ECO:0000256" key="3">
    <source>
        <dbReference type="ARBA" id="ARBA00022490"/>
    </source>
</evidence>
<comment type="function">
    <text evidence="8 10">Molecular chaperone. Has ATPase activity.</text>
</comment>
<keyword evidence="7 10" id="KW-0143">Chaperone</keyword>
<dbReference type="Gene3D" id="3.30.565.10">
    <property type="entry name" value="Histidine kinase-like ATPase, C-terminal domain"/>
    <property type="match status" value="1"/>
</dbReference>
<dbReference type="SUPFAM" id="SSF110942">
    <property type="entry name" value="HSP90 C-terminal domain"/>
    <property type="match status" value="1"/>
</dbReference>
<dbReference type="GO" id="GO:0016887">
    <property type="term" value="F:ATP hydrolysis activity"/>
    <property type="evidence" value="ECO:0007669"/>
    <property type="project" value="InterPro"/>
</dbReference>
<dbReference type="GO" id="GO:0140662">
    <property type="term" value="F:ATP-dependent protein folding chaperone"/>
    <property type="evidence" value="ECO:0007669"/>
    <property type="project" value="InterPro"/>
</dbReference>
<dbReference type="InterPro" id="IPR036890">
    <property type="entry name" value="HATPase_C_sf"/>
</dbReference>
<organism evidence="14 15">
    <name type="scientific">Candidatus Thiopontia autotrophica</name>
    <dbReference type="NCBI Taxonomy" id="2841688"/>
    <lineage>
        <taxon>Bacteria</taxon>
        <taxon>Pseudomonadati</taxon>
        <taxon>Pseudomonadota</taxon>
        <taxon>Gammaproteobacteria</taxon>
        <taxon>Candidatus Thiopontia</taxon>
    </lineage>
</organism>
<accession>A0A8J6P968</accession>
<dbReference type="InterPro" id="IPR020575">
    <property type="entry name" value="Hsp90_N"/>
</dbReference>
<feature type="region of interest" description="A; substrate-binding" evidence="10">
    <location>
        <begin position="1"/>
        <end position="355"/>
    </location>
</feature>
<dbReference type="FunFam" id="3.30.565.10:FF:000009">
    <property type="entry name" value="Molecular chaperone HtpG"/>
    <property type="match status" value="1"/>
</dbReference>
<gene>
    <name evidence="10 14" type="primary">htpG</name>
    <name evidence="14" type="ORF">H8D24_00105</name>
</gene>
<keyword evidence="5 10" id="KW-0067">ATP-binding</keyword>
<evidence type="ECO:0000259" key="13">
    <source>
        <dbReference type="SMART" id="SM00387"/>
    </source>
</evidence>
<sequence length="647" mass="73824">MATETQEAHKETMGFQAEVKQLLKLVINSLYSNKEIFLRELVSNGADACDKLRFEGLSDDALFENDPDLKVEITMDKDAKTLTIDDNGIGMNRQEVMENIGTIARSGTKSFFEKLTGDQKQDSHLIGQFGVGFYSSFIVADKVTVETRRAGLTTEHGVRWESSGEGDYTLETIDKERRGTRITLHLRDDEEEFLDSWKIKSLIHKYSEHITLPIMMENDAPPPAAEDGDESSEPAETVEQEPWEQVNKATALWSMNRNEISEDEYKEFYKSVGHDWQDPMEWIHARVEGNLEYTQLLYLPAKAPFDLNDRERSHGIKLYVRRVFIMEDTEKLMPTYLRFIRGVIDSNDLPLNVSRELLQSSKVVDQISKGSVKKVLGMLEGVVKKGEEEYAKFWSEFGAVFKEGLIEDTSNQERIAKLCRFATSNSESATQDVSLETYVERMQDGQEKIYYITAETYNAAKNSPHLEVFRKKEIEVLLLSDHVDEWVVNHLREFDGKSLVSVTQGDLDLGDLEDKKEKKEQKQEEESFKSLIDQMKGVLGEEVEDIRVSHRLTDSPACLVANAGAMDANMERIMKSMGQEAPSSKRVMEINVQHPLVERLQNETDDERFADWTRILFDQSMLAEGSQLDDPASFTRRLNGLLQTLAG</sequence>
<evidence type="ECO:0000256" key="11">
    <source>
        <dbReference type="PIRSR" id="PIRSR002583-1"/>
    </source>
</evidence>
<feature type="compositionally biased region" description="Acidic residues" evidence="12">
    <location>
        <begin position="226"/>
        <end position="242"/>
    </location>
</feature>
<comment type="caution">
    <text evidence="10">Lacks conserved residue(s) required for the propagation of feature annotation.</text>
</comment>
<dbReference type="InterPro" id="IPR037196">
    <property type="entry name" value="HSP90_C"/>
</dbReference>
<dbReference type="Gene3D" id="3.40.50.11260">
    <property type="match status" value="1"/>
</dbReference>
<keyword evidence="3 10" id="KW-0963">Cytoplasm</keyword>
<name>A0A8J6P968_9GAMM</name>
<feature type="binding site" evidence="11">
    <location>
        <position position="40"/>
    </location>
    <ligand>
        <name>ATP</name>
        <dbReference type="ChEBI" id="CHEBI:30616"/>
    </ligand>
</feature>
<dbReference type="EMBL" id="JACNFK010000004">
    <property type="protein sequence ID" value="MBC8518796.1"/>
    <property type="molecule type" value="Genomic_DNA"/>
</dbReference>
<dbReference type="AlphaFoldDB" id="A0A8J6P968"/>
<evidence type="ECO:0000313" key="15">
    <source>
        <dbReference type="Proteomes" id="UP000654401"/>
    </source>
</evidence>
<evidence type="ECO:0000256" key="1">
    <source>
        <dbReference type="ARBA" id="ARBA00004496"/>
    </source>
</evidence>
<feature type="region of interest" description="C" evidence="10">
    <location>
        <begin position="573"/>
        <end position="647"/>
    </location>
</feature>
<evidence type="ECO:0000256" key="5">
    <source>
        <dbReference type="ARBA" id="ARBA00022840"/>
    </source>
</evidence>
<keyword evidence="6 10" id="KW-0346">Stress response</keyword>
<dbReference type="Pfam" id="PF00183">
    <property type="entry name" value="HSP90"/>
    <property type="match status" value="1"/>
</dbReference>
<dbReference type="InterPro" id="IPR019805">
    <property type="entry name" value="Heat_shock_protein_90_CS"/>
</dbReference>
<dbReference type="InterPro" id="IPR003594">
    <property type="entry name" value="HATPase_dom"/>
</dbReference>
<evidence type="ECO:0000256" key="9">
    <source>
        <dbReference type="ARBA" id="ARBA00070675"/>
    </source>
</evidence>
<comment type="subunit">
    <text evidence="10">Homodimer.</text>
</comment>
<dbReference type="InterPro" id="IPR001404">
    <property type="entry name" value="Hsp90_fam"/>
</dbReference>
<dbReference type="PRINTS" id="PR00775">
    <property type="entry name" value="HEATSHOCK90"/>
</dbReference>
<evidence type="ECO:0000256" key="2">
    <source>
        <dbReference type="ARBA" id="ARBA00008239"/>
    </source>
</evidence>
<feature type="binding site" evidence="11">
    <location>
        <position position="91"/>
    </location>
    <ligand>
        <name>ATP</name>
        <dbReference type="ChEBI" id="CHEBI:30616"/>
    </ligand>
</feature>
<dbReference type="SMART" id="SM00387">
    <property type="entry name" value="HATPase_c"/>
    <property type="match status" value="1"/>
</dbReference>
<comment type="caution">
    <text evidence="14">The sequence shown here is derived from an EMBL/GenBank/DDBJ whole genome shotgun (WGS) entry which is preliminary data.</text>
</comment>
<proteinExistence type="inferred from homology"/>
<feature type="binding site" evidence="11">
    <location>
        <position position="99"/>
    </location>
    <ligand>
        <name>ATP</name>
        <dbReference type="ChEBI" id="CHEBI:30616"/>
    </ligand>
</feature>
<protein>
    <recommendedName>
        <fullName evidence="9 10">Chaperone protein HtpG</fullName>
    </recommendedName>
    <alternativeName>
        <fullName evidence="10">Heat shock protein HtpG</fullName>
    </alternativeName>
    <alternativeName>
        <fullName evidence="10">High temperature protein G</fullName>
    </alternativeName>
</protein>
<dbReference type="PROSITE" id="PS00298">
    <property type="entry name" value="HSP90"/>
    <property type="match status" value="1"/>
</dbReference>
<evidence type="ECO:0000256" key="10">
    <source>
        <dbReference type="HAMAP-Rule" id="MF_00505"/>
    </source>
</evidence>
<dbReference type="Gene3D" id="1.20.120.790">
    <property type="entry name" value="Heat shock protein 90, C-terminal domain"/>
    <property type="match status" value="1"/>
</dbReference>
<dbReference type="Gene3D" id="3.30.230.80">
    <property type="match status" value="1"/>
</dbReference>
<evidence type="ECO:0000256" key="6">
    <source>
        <dbReference type="ARBA" id="ARBA00023016"/>
    </source>
</evidence>
<evidence type="ECO:0000256" key="12">
    <source>
        <dbReference type="SAM" id="MobiDB-lite"/>
    </source>
</evidence>
<dbReference type="Pfam" id="PF13589">
    <property type="entry name" value="HATPase_c_3"/>
    <property type="match status" value="1"/>
</dbReference>
<feature type="binding site" evidence="11">
    <location>
        <position position="355"/>
    </location>
    <ligand>
        <name>ATP</name>
        <dbReference type="ChEBI" id="CHEBI:30616"/>
    </ligand>
</feature>